<dbReference type="RefSeq" id="WP_202749631.1">
    <property type="nucleotide sequence ID" value="NZ_JAESWC010000009.1"/>
</dbReference>
<feature type="transmembrane region" description="Helical" evidence="6">
    <location>
        <begin position="31"/>
        <end position="50"/>
    </location>
</feature>
<comment type="subcellular location">
    <subcellularLocation>
        <location evidence="1">Membrane</location>
        <topology evidence="1">Multi-pass membrane protein</topology>
    </subcellularLocation>
</comment>
<feature type="transmembrane region" description="Helical" evidence="6">
    <location>
        <begin position="71"/>
        <end position="90"/>
    </location>
</feature>
<evidence type="ECO:0000259" key="7">
    <source>
        <dbReference type="Pfam" id="PF04138"/>
    </source>
</evidence>
<dbReference type="EMBL" id="JAESWC010000009">
    <property type="protein sequence ID" value="MBL4936871.1"/>
    <property type="molecule type" value="Genomic_DNA"/>
</dbReference>
<dbReference type="PANTHER" id="PTHR38459">
    <property type="entry name" value="PROPHAGE BACTOPRENOL-LINKED GLUCOSE TRANSLOCASE HOMOLOG"/>
    <property type="match status" value="1"/>
</dbReference>
<sequence>MIKLIKFFIVGGINTLISLIVFYLLNKVLGINHMISSVIAYGSGMANSYILNKKWTFKDNDNKIFIQLMKFIAVNGISLGVNLLAMYMLVDASHLDSMLSQIIATAFSTVTNYIGSRLIVFNSISKNVA</sequence>
<evidence type="ECO:0000313" key="9">
    <source>
        <dbReference type="Proteomes" id="UP000632377"/>
    </source>
</evidence>
<feature type="transmembrane region" description="Helical" evidence="6">
    <location>
        <begin position="7"/>
        <end position="25"/>
    </location>
</feature>
<dbReference type="PANTHER" id="PTHR38459:SF1">
    <property type="entry name" value="PROPHAGE BACTOPRENOL-LINKED GLUCOSE TRANSLOCASE HOMOLOG"/>
    <property type="match status" value="1"/>
</dbReference>
<dbReference type="InterPro" id="IPR051401">
    <property type="entry name" value="GtrA_CellWall_Glycosyl"/>
</dbReference>
<proteinExistence type="inferred from homology"/>
<organism evidence="8 9">
    <name type="scientific">Clostridium rhizosphaerae</name>
    <dbReference type="NCBI Taxonomy" id="2803861"/>
    <lineage>
        <taxon>Bacteria</taxon>
        <taxon>Bacillati</taxon>
        <taxon>Bacillota</taxon>
        <taxon>Clostridia</taxon>
        <taxon>Eubacteriales</taxon>
        <taxon>Clostridiaceae</taxon>
        <taxon>Clostridium</taxon>
    </lineage>
</organism>
<dbReference type="Pfam" id="PF04138">
    <property type="entry name" value="GtrA_DPMS_TM"/>
    <property type="match status" value="1"/>
</dbReference>
<keyword evidence="5 6" id="KW-0472">Membrane</keyword>
<gene>
    <name evidence="8" type="ORF">JK636_14015</name>
</gene>
<keyword evidence="9" id="KW-1185">Reference proteome</keyword>
<reference evidence="8 9" key="1">
    <citation type="submission" date="2021-01" db="EMBL/GenBank/DDBJ databases">
        <title>Genome public.</title>
        <authorList>
            <person name="Liu C."/>
            <person name="Sun Q."/>
        </authorList>
    </citation>
    <scope>NUCLEOTIDE SEQUENCE [LARGE SCALE GENOMIC DNA]</scope>
    <source>
        <strain evidence="8 9">YIM B02515</strain>
    </source>
</reference>
<dbReference type="Proteomes" id="UP000632377">
    <property type="component" value="Unassembled WGS sequence"/>
</dbReference>
<keyword evidence="4 6" id="KW-1133">Transmembrane helix</keyword>
<evidence type="ECO:0000256" key="6">
    <source>
        <dbReference type="SAM" id="Phobius"/>
    </source>
</evidence>
<name>A0ABS1TBZ0_9CLOT</name>
<evidence type="ECO:0000256" key="4">
    <source>
        <dbReference type="ARBA" id="ARBA00022989"/>
    </source>
</evidence>
<evidence type="ECO:0000256" key="5">
    <source>
        <dbReference type="ARBA" id="ARBA00023136"/>
    </source>
</evidence>
<comment type="caution">
    <text evidence="8">The sequence shown here is derived from an EMBL/GenBank/DDBJ whole genome shotgun (WGS) entry which is preliminary data.</text>
</comment>
<evidence type="ECO:0000256" key="3">
    <source>
        <dbReference type="ARBA" id="ARBA00022692"/>
    </source>
</evidence>
<keyword evidence="3 6" id="KW-0812">Transmembrane</keyword>
<feature type="domain" description="GtrA/DPMS transmembrane" evidence="7">
    <location>
        <begin position="6"/>
        <end position="121"/>
    </location>
</feature>
<accession>A0ABS1TBZ0</accession>
<evidence type="ECO:0000313" key="8">
    <source>
        <dbReference type="EMBL" id="MBL4936871.1"/>
    </source>
</evidence>
<comment type="similarity">
    <text evidence="2">Belongs to the GtrA family.</text>
</comment>
<dbReference type="InterPro" id="IPR007267">
    <property type="entry name" value="GtrA_DPMS_TM"/>
</dbReference>
<protein>
    <submittedName>
        <fullName evidence="8">GtrA family protein</fullName>
    </submittedName>
</protein>
<evidence type="ECO:0000256" key="1">
    <source>
        <dbReference type="ARBA" id="ARBA00004141"/>
    </source>
</evidence>
<evidence type="ECO:0000256" key="2">
    <source>
        <dbReference type="ARBA" id="ARBA00009399"/>
    </source>
</evidence>
<feature type="transmembrane region" description="Helical" evidence="6">
    <location>
        <begin position="102"/>
        <end position="120"/>
    </location>
</feature>